<protein>
    <submittedName>
        <fullName evidence="1">Gluconate 2-dehydrogenase subunit 3 family protein</fullName>
    </submittedName>
</protein>
<proteinExistence type="predicted"/>
<organism evidence="1 2">
    <name type="scientific">Luteolibacter ambystomatis</name>
    <dbReference type="NCBI Taxonomy" id="2824561"/>
    <lineage>
        <taxon>Bacteria</taxon>
        <taxon>Pseudomonadati</taxon>
        <taxon>Verrucomicrobiota</taxon>
        <taxon>Verrucomicrobiia</taxon>
        <taxon>Verrucomicrobiales</taxon>
        <taxon>Verrucomicrobiaceae</taxon>
        <taxon>Luteolibacter</taxon>
    </lineage>
</organism>
<evidence type="ECO:0000313" key="2">
    <source>
        <dbReference type="Proteomes" id="UP000676169"/>
    </source>
</evidence>
<sequence>MMLDSAGVEVPIMARDIRIDRYAVFRAAWDQEFGINLQLALLDFSEGCGENHPGQHFATLDAAARTAFVGSLSKGALATWSIGRRNSNPVDDQKLLFGVLHKFVIGGMFGDPCYGGNYRGLGWFYSNFTPIP</sequence>
<evidence type="ECO:0000313" key="1">
    <source>
        <dbReference type="EMBL" id="QUE52233.1"/>
    </source>
</evidence>
<name>A0A975J1D2_9BACT</name>
<reference evidence="1" key="1">
    <citation type="submission" date="2021-04" db="EMBL/GenBank/DDBJ databases">
        <title>Luteolibacter sp. 32A isolated from the skin of an Anderson's salamander (Ambystoma andersonii).</title>
        <authorList>
            <person name="Spergser J."/>
            <person name="Busse H.-J."/>
        </authorList>
    </citation>
    <scope>NUCLEOTIDE SEQUENCE</scope>
    <source>
        <strain evidence="1">32A</strain>
    </source>
</reference>
<keyword evidence="2" id="KW-1185">Reference proteome</keyword>
<dbReference type="AlphaFoldDB" id="A0A975J1D2"/>
<gene>
    <name evidence="1" type="ORF">KBB96_04910</name>
</gene>
<accession>A0A975J1D2</accession>
<dbReference type="InterPro" id="IPR027056">
    <property type="entry name" value="Gluconate_2DH_su3"/>
</dbReference>
<dbReference type="KEGG" id="lamb:KBB96_04910"/>
<dbReference type="EMBL" id="CP073100">
    <property type="protein sequence ID" value="QUE52233.1"/>
    <property type="molecule type" value="Genomic_DNA"/>
</dbReference>
<dbReference type="Proteomes" id="UP000676169">
    <property type="component" value="Chromosome"/>
</dbReference>
<dbReference type="Pfam" id="PF13618">
    <property type="entry name" value="Gluconate_2-dh3"/>
    <property type="match status" value="1"/>
</dbReference>